<gene>
    <name evidence="2" type="ORF">BN000_04237</name>
</gene>
<evidence type="ECO:0000259" key="1">
    <source>
        <dbReference type="Pfam" id="PF00296"/>
    </source>
</evidence>
<dbReference type="InterPro" id="IPR011251">
    <property type="entry name" value="Luciferase-like_dom"/>
</dbReference>
<dbReference type="InterPro" id="IPR050564">
    <property type="entry name" value="F420-G6PD/mer"/>
</dbReference>
<dbReference type="Pfam" id="PF00296">
    <property type="entry name" value="Bac_luciferase"/>
    <property type="match status" value="1"/>
</dbReference>
<sequence length="339" mass="36707">MKWGLPWPGAPRAGEAEAAGAGAFCAGEFSDLNAYVTSAEMALATTEAIVGPGIAYAFARSPFVHASAVRHLSKLAPGRVFLGLGSGTSRMNRDWFGVQADHPAPRMAELVEAIRAFLEAENGETIRYSGQYYNIEADIRAPVLGRLDVPILIGAFNKVMLRTAGRTADGVLGHGIFTDRWWGEVVDPELAGSAASSGRDAAALQRWGWLITAIDDTDPRRATREARLQIAFYLTVRTYDSLVELHGWHDQVAAIRAAFRSGRPDTIADHVTDDMLWAIAVCGDTAQAREMLKSRTALPDTAFLSPPSFLVGRRRRSDYDAAAVRFAAANLGSYGRQGR</sequence>
<feature type="domain" description="Luciferase-like" evidence="1">
    <location>
        <begin position="13"/>
        <end position="294"/>
    </location>
</feature>
<proteinExistence type="predicted"/>
<dbReference type="AlphaFoldDB" id="A0A0U1DL33"/>
<dbReference type="PANTHER" id="PTHR43244">
    <property type="match status" value="1"/>
</dbReference>
<evidence type="ECO:0000313" key="2">
    <source>
        <dbReference type="EMBL" id="CQD18591.1"/>
    </source>
</evidence>
<protein>
    <submittedName>
        <fullName evidence="2">5,10-methylenetetrahydromethanopterin reductase</fullName>
    </submittedName>
</protein>
<dbReference type="InterPro" id="IPR036661">
    <property type="entry name" value="Luciferase-like_sf"/>
</dbReference>
<evidence type="ECO:0000313" key="3">
    <source>
        <dbReference type="Proteomes" id="UP000199601"/>
    </source>
</evidence>
<reference evidence="3" key="1">
    <citation type="submission" date="2015-03" db="EMBL/GenBank/DDBJ databases">
        <authorList>
            <person name="Urmite Genomes"/>
        </authorList>
    </citation>
    <scope>NUCLEOTIDE SEQUENCE [LARGE SCALE GENOMIC DNA]</scope>
    <source>
        <strain evidence="3">CSUR P1344</strain>
    </source>
</reference>
<organism evidence="2 3">
    <name type="scientific">Mycobacterium europaeum</name>
    <dbReference type="NCBI Taxonomy" id="761804"/>
    <lineage>
        <taxon>Bacteria</taxon>
        <taxon>Bacillati</taxon>
        <taxon>Actinomycetota</taxon>
        <taxon>Actinomycetes</taxon>
        <taxon>Mycobacteriales</taxon>
        <taxon>Mycobacteriaceae</taxon>
        <taxon>Mycobacterium</taxon>
        <taxon>Mycobacterium simiae complex</taxon>
    </lineage>
</organism>
<dbReference type="PANTHER" id="PTHR43244:SF2">
    <property type="entry name" value="CONSERVED HYPOTHETICAL ALANINE AND PROLINE-RICH PROTEIN"/>
    <property type="match status" value="1"/>
</dbReference>
<dbReference type="Gene3D" id="3.20.20.30">
    <property type="entry name" value="Luciferase-like domain"/>
    <property type="match status" value="1"/>
</dbReference>
<dbReference type="CDD" id="cd01097">
    <property type="entry name" value="Tetrahydromethanopterin_reductase"/>
    <property type="match status" value="1"/>
</dbReference>
<keyword evidence="3" id="KW-1185">Reference proteome</keyword>
<dbReference type="RefSeq" id="WP_090422617.1">
    <property type="nucleotide sequence ID" value="NZ_CTEC01000002.1"/>
</dbReference>
<dbReference type="EMBL" id="CTEC01000002">
    <property type="protein sequence ID" value="CQD18591.1"/>
    <property type="molecule type" value="Genomic_DNA"/>
</dbReference>
<dbReference type="SUPFAM" id="SSF51679">
    <property type="entry name" value="Bacterial luciferase-like"/>
    <property type="match status" value="1"/>
</dbReference>
<dbReference type="GO" id="GO:0016705">
    <property type="term" value="F:oxidoreductase activity, acting on paired donors, with incorporation or reduction of molecular oxygen"/>
    <property type="evidence" value="ECO:0007669"/>
    <property type="project" value="InterPro"/>
</dbReference>
<dbReference type="Proteomes" id="UP000199601">
    <property type="component" value="Unassembled WGS sequence"/>
</dbReference>
<name>A0A0U1DL33_9MYCO</name>
<accession>A0A0U1DL33</accession>